<dbReference type="GO" id="GO:0005576">
    <property type="term" value="C:extracellular region"/>
    <property type="evidence" value="ECO:0007669"/>
    <property type="project" value="UniProtKB-SubCell"/>
</dbReference>
<keyword evidence="7" id="KW-0391">Immunity</keyword>
<dbReference type="GO" id="GO:0042742">
    <property type="term" value="P:defense response to bacterium"/>
    <property type="evidence" value="ECO:0007669"/>
    <property type="project" value="UniProtKB-KW"/>
</dbReference>
<dbReference type="Proteomes" id="UP000807504">
    <property type="component" value="Unassembled WGS sequence"/>
</dbReference>
<evidence type="ECO:0000256" key="1">
    <source>
        <dbReference type="ARBA" id="ARBA00004613"/>
    </source>
</evidence>
<gene>
    <name evidence="10" type="ORF">HNY73_005496</name>
</gene>
<sequence>MQFLLEPLPNDLATTIDETPYEGNLSSYPQPTLLWDLIASIDYNIPSPPCVTSLTKKMSYLFLTLTCAIVALSVAYPTGAPKETCGTFSANHTGHLPQRSKPSYELIVSPTNAAPGSTLTVTLQGKGGETFKGFFIQGQNAAGQPVGKFTPQSDAQTRDCSAADDSITHVNANEKTQVTLKWQAPASYTGKVVFRAVVVKTYELFWNNILSNSLNIA</sequence>
<keyword evidence="5" id="KW-0399">Innate immunity</keyword>
<dbReference type="Gene3D" id="2.60.40.4060">
    <property type="entry name" value="Reeler domain"/>
    <property type="match status" value="1"/>
</dbReference>
<keyword evidence="11" id="KW-1185">Reference proteome</keyword>
<organism evidence="10 11">
    <name type="scientific">Argiope bruennichi</name>
    <name type="common">Wasp spider</name>
    <name type="synonym">Aranea bruennichi</name>
    <dbReference type="NCBI Taxonomy" id="94029"/>
    <lineage>
        <taxon>Eukaryota</taxon>
        <taxon>Metazoa</taxon>
        <taxon>Ecdysozoa</taxon>
        <taxon>Arthropoda</taxon>
        <taxon>Chelicerata</taxon>
        <taxon>Arachnida</taxon>
        <taxon>Araneae</taxon>
        <taxon>Araneomorphae</taxon>
        <taxon>Entelegynae</taxon>
        <taxon>Araneoidea</taxon>
        <taxon>Araneidae</taxon>
        <taxon>Argiope</taxon>
    </lineage>
</organism>
<comment type="caution">
    <text evidence="10">The sequence shown here is derived from an EMBL/GenBank/DDBJ whole genome shotgun (WGS) entry which is preliminary data.</text>
</comment>
<dbReference type="InterPro" id="IPR051237">
    <property type="entry name" value="Ferric-chelate_Red/DefProt"/>
</dbReference>
<dbReference type="AlphaFoldDB" id="A0A8T0FJS3"/>
<dbReference type="EMBL" id="JABXBU010000011">
    <property type="protein sequence ID" value="KAF8790478.1"/>
    <property type="molecule type" value="Genomic_DNA"/>
</dbReference>
<evidence type="ECO:0000256" key="7">
    <source>
        <dbReference type="ARBA" id="ARBA00022859"/>
    </source>
</evidence>
<keyword evidence="3" id="KW-0964">Secreted</keyword>
<evidence type="ECO:0000256" key="4">
    <source>
        <dbReference type="ARBA" id="ARBA00022529"/>
    </source>
</evidence>
<dbReference type="InterPro" id="IPR002861">
    <property type="entry name" value="Reeler_dom"/>
</dbReference>
<feature type="domain" description="Reelin" evidence="9">
    <location>
        <begin position="70"/>
        <end position="217"/>
    </location>
</feature>
<reference evidence="10" key="2">
    <citation type="submission" date="2020-06" db="EMBL/GenBank/DDBJ databases">
        <authorList>
            <person name="Sheffer M."/>
        </authorList>
    </citation>
    <scope>NUCLEOTIDE SEQUENCE</scope>
</reference>
<evidence type="ECO:0000259" key="9">
    <source>
        <dbReference type="PROSITE" id="PS51019"/>
    </source>
</evidence>
<keyword evidence="8" id="KW-0044">Antibiotic</keyword>
<comment type="subcellular location">
    <subcellularLocation>
        <location evidence="1">Secreted</location>
    </subcellularLocation>
</comment>
<dbReference type="GO" id="GO:0016020">
    <property type="term" value="C:membrane"/>
    <property type="evidence" value="ECO:0007669"/>
    <property type="project" value="TreeGrafter"/>
</dbReference>
<dbReference type="GO" id="GO:0045087">
    <property type="term" value="P:innate immune response"/>
    <property type="evidence" value="ECO:0007669"/>
    <property type="project" value="UniProtKB-KW"/>
</dbReference>
<accession>A0A8T0FJS3</accession>
<evidence type="ECO:0000256" key="3">
    <source>
        <dbReference type="ARBA" id="ARBA00022525"/>
    </source>
</evidence>
<dbReference type="Pfam" id="PF02014">
    <property type="entry name" value="Reeler"/>
    <property type="match status" value="1"/>
</dbReference>
<dbReference type="PROSITE" id="PS51019">
    <property type="entry name" value="REELIN"/>
    <property type="match status" value="1"/>
</dbReference>
<comment type="similarity">
    <text evidence="2">Belongs to the insect defense protein family.</text>
</comment>
<evidence type="ECO:0000256" key="5">
    <source>
        <dbReference type="ARBA" id="ARBA00022588"/>
    </source>
</evidence>
<dbReference type="InterPro" id="IPR042307">
    <property type="entry name" value="Reeler_sf"/>
</dbReference>
<name>A0A8T0FJS3_ARGBR</name>
<dbReference type="CDD" id="cd08544">
    <property type="entry name" value="Reeler"/>
    <property type="match status" value="1"/>
</dbReference>
<keyword evidence="6" id="KW-0732">Signal</keyword>
<dbReference type="PANTHER" id="PTHR45828">
    <property type="entry name" value="CYTOCHROME B561/FERRIC REDUCTASE TRANSMEMBRANE"/>
    <property type="match status" value="1"/>
</dbReference>
<evidence type="ECO:0000313" key="10">
    <source>
        <dbReference type="EMBL" id="KAF8790478.1"/>
    </source>
</evidence>
<evidence type="ECO:0000256" key="6">
    <source>
        <dbReference type="ARBA" id="ARBA00022729"/>
    </source>
</evidence>
<protein>
    <submittedName>
        <fullName evidence="10">Defense protein l(2)34Fc like protein</fullName>
    </submittedName>
</protein>
<keyword evidence="4" id="KW-0929">Antimicrobial</keyword>
<evidence type="ECO:0000256" key="2">
    <source>
        <dbReference type="ARBA" id="ARBA00008501"/>
    </source>
</evidence>
<proteinExistence type="inferred from homology"/>
<evidence type="ECO:0000313" key="11">
    <source>
        <dbReference type="Proteomes" id="UP000807504"/>
    </source>
</evidence>
<reference evidence="10" key="1">
    <citation type="journal article" date="2020" name="bioRxiv">
        <title>Chromosome-level reference genome of the European wasp spider Argiope bruennichi: a resource for studies on range expansion and evolutionary adaptation.</title>
        <authorList>
            <person name="Sheffer M.M."/>
            <person name="Hoppe A."/>
            <person name="Krehenwinkel H."/>
            <person name="Uhl G."/>
            <person name="Kuss A.W."/>
            <person name="Jensen L."/>
            <person name="Jensen C."/>
            <person name="Gillespie R.G."/>
            <person name="Hoff K.J."/>
            <person name="Prost S."/>
        </authorList>
    </citation>
    <scope>NUCLEOTIDE SEQUENCE</scope>
</reference>
<evidence type="ECO:0000256" key="8">
    <source>
        <dbReference type="ARBA" id="ARBA00023022"/>
    </source>
</evidence>
<dbReference type="PANTHER" id="PTHR45828:SF9">
    <property type="entry name" value="CELL WALL INTEGRITY AND STRESS RESPONSE COMPONENT 4-LIKE-RELATED"/>
    <property type="match status" value="1"/>
</dbReference>